<dbReference type="SMR" id="A0A1I7SQX8"/>
<dbReference type="WBParaSite" id="BXY_1544100.1">
    <property type="protein sequence ID" value="BXY_1544100.1"/>
    <property type="gene ID" value="BXY_1544100"/>
</dbReference>
<dbReference type="Proteomes" id="UP000095284">
    <property type="component" value="Unplaced"/>
</dbReference>
<dbReference type="EMBL" id="CAJFDI010000003">
    <property type="protein sequence ID" value="CAD5222506.1"/>
    <property type="molecule type" value="Genomic_DNA"/>
</dbReference>
<organism evidence="4 6">
    <name type="scientific">Bursaphelenchus xylophilus</name>
    <name type="common">Pinewood nematode worm</name>
    <name type="synonym">Aphelenchoides xylophilus</name>
    <dbReference type="NCBI Taxonomy" id="6326"/>
    <lineage>
        <taxon>Eukaryota</taxon>
        <taxon>Metazoa</taxon>
        <taxon>Ecdysozoa</taxon>
        <taxon>Nematoda</taxon>
        <taxon>Chromadorea</taxon>
        <taxon>Rhabditida</taxon>
        <taxon>Tylenchina</taxon>
        <taxon>Tylenchomorpha</taxon>
        <taxon>Aphelenchoidea</taxon>
        <taxon>Aphelenchoididae</taxon>
        <taxon>Bursaphelenchus</taxon>
    </lineage>
</organism>
<evidence type="ECO:0000313" key="6">
    <source>
        <dbReference type="WBParaSite" id="BXY_1544100.1"/>
    </source>
</evidence>
<feature type="chain" id="PRO_5035360134" evidence="1">
    <location>
        <begin position="16"/>
        <end position="249"/>
    </location>
</feature>
<reference evidence="3" key="2">
    <citation type="submission" date="2020-08" db="EMBL/GenBank/DDBJ databases">
        <authorList>
            <person name="Kikuchi T."/>
        </authorList>
    </citation>
    <scope>NUCLEOTIDE SEQUENCE</scope>
    <source>
        <strain evidence="2">Ka4C1</strain>
    </source>
</reference>
<evidence type="ECO:0000313" key="4">
    <source>
        <dbReference type="Proteomes" id="UP000095284"/>
    </source>
</evidence>
<protein>
    <submittedName>
        <fullName evidence="2">(pine wood nematode) hypothetical protein</fullName>
    </submittedName>
</protein>
<dbReference type="Proteomes" id="UP000659654">
    <property type="component" value="Unassembled WGS sequence"/>
</dbReference>
<keyword evidence="5" id="KW-1185">Reference proteome</keyword>
<feature type="signal peptide" evidence="1">
    <location>
        <begin position="1"/>
        <end position="15"/>
    </location>
</feature>
<gene>
    <name evidence="2" type="ORF">BXYJ_LOCUS7474</name>
</gene>
<evidence type="ECO:0000313" key="5">
    <source>
        <dbReference type="Proteomes" id="UP000659654"/>
    </source>
</evidence>
<dbReference type="EMBL" id="CAJFCV020000003">
    <property type="protein sequence ID" value="CAG9110533.1"/>
    <property type="molecule type" value="Genomic_DNA"/>
</dbReference>
<reference evidence="6" key="1">
    <citation type="submission" date="2016-11" db="UniProtKB">
        <authorList>
            <consortium name="WormBaseParasite"/>
        </authorList>
    </citation>
    <scope>IDENTIFICATION</scope>
</reference>
<dbReference type="Proteomes" id="UP000582659">
    <property type="component" value="Unassembled WGS sequence"/>
</dbReference>
<evidence type="ECO:0000313" key="3">
    <source>
        <dbReference type="EMBL" id="CAG9110533.1"/>
    </source>
</evidence>
<accession>A0A1I7SQX8</accession>
<proteinExistence type="predicted"/>
<evidence type="ECO:0000256" key="1">
    <source>
        <dbReference type="SAM" id="SignalP"/>
    </source>
</evidence>
<sequence length="249" mass="27933">MWLVIFACLLTTVVGDISGVVSAGDLDKPRCSEAERMNVVSKLVEMAGYKDVENIKAIYEEEEKNIRNLAKKYKIRADKEIDEINAALCRVAAKPTSMQIYNVANNIRTLRYNVLKKVPPAELISLDQAIFMLFSLYDNPNNYLFKHAAYLLRLNDTVIRHGIVYLLEAGKTLKVNPIENIELFLNALRIEGANKQAVINGEVVETVAVYNALVTDLSKTKESKKLVKKFEDAFIGADWKAIGPPTIPE</sequence>
<dbReference type="AlphaFoldDB" id="A0A1I7SQX8"/>
<evidence type="ECO:0000313" key="2">
    <source>
        <dbReference type="EMBL" id="CAD5222506.1"/>
    </source>
</evidence>
<keyword evidence="1" id="KW-0732">Signal</keyword>
<name>A0A1I7SQX8_BURXY</name>